<gene>
    <name evidence="3" type="ORF">ACFQEU_01025</name>
</gene>
<keyword evidence="4" id="KW-1185">Reference proteome</keyword>
<keyword evidence="2" id="KW-0812">Transmembrane</keyword>
<evidence type="ECO:0000256" key="2">
    <source>
        <dbReference type="SAM" id="Phobius"/>
    </source>
</evidence>
<sequence>MAGKRSDQQENRPTSSRRSVLKVGGIALASLVGVGTVGTGSVIADDGPDTDFDPNKREEVVGFLNDIDDLSEQAQAEYAKELSHDQKVAIGDLYANAELEVSTYSEPTSVQANASYVSASETTEATGTVPGFGTVYTHKQILTWEYDGSDYQNASQQLSYDLSGPFATFKGKTEDDIDESSTLFTATLAAEYAADVLGVTRGGEAEIVTQGEADGDHNVVSKKAPTS</sequence>
<dbReference type="AlphaFoldDB" id="A0ABD5S692"/>
<dbReference type="Proteomes" id="UP001596442">
    <property type="component" value="Unassembled WGS sequence"/>
</dbReference>
<evidence type="ECO:0000256" key="1">
    <source>
        <dbReference type="SAM" id="MobiDB-lite"/>
    </source>
</evidence>
<name>A0ABD5S692_9EURY</name>
<evidence type="ECO:0000313" key="3">
    <source>
        <dbReference type="EMBL" id="MFC6752059.1"/>
    </source>
</evidence>
<keyword evidence="2" id="KW-0472">Membrane</keyword>
<keyword evidence="2" id="KW-1133">Transmembrane helix</keyword>
<feature type="transmembrane region" description="Helical" evidence="2">
    <location>
        <begin position="20"/>
        <end position="44"/>
    </location>
</feature>
<evidence type="ECO:0000313" key="4">
    <source>
        <dbReference type="Proteomes" id="UP001596442"/>
    </source>
</evidence>
<feature type="region of interest" description="Disordered" evidence="1">
    <location>
        <begin position="208"/>
        <end position="227"/>
    </location>
</feature>
<dbReference type="RefSeq" id="WP_379778344.1">
    <property type="nucleotide sequence ID" value="NZ_JBHSWW010000005.1"/>
</dbReference>
<organism evidence="3 4">
    <name type="scientific">Halorubrum tibetense</name>
    <dbReference type="NCBI Taxonomy" id="175631"/>
    <lineage>
        <taxon>Archaea</taxon>
        <taxon>Methanobacteriati</taxon>
        <taxon>Methanobacteriota</taxon>
        <taxon>Stenosarchaea group</taxon>
        <taxon>Halobacteria</taxon>
        <taxon>Halobacteriales</taxon>
        <taxon>Haloferacaceae</taxon>
        <taxon>Halorubrum</taxon>
    </lineage>
</organism>
<accession>A0ABD5S692</accession>
<comment type="caution">
    <text evidence="3">The sequence shown here is derived from an EMBL/GenBank/DDBJ whole genome shotgun (WGS) entry which is preliminary data.</text>
</comment>
<dbReference type="InterPro" id="IPR006311">
    <property type="entry name" value="TAT_signal"/>
</dbReference>
<dbReference type="PROSITE" id="PS51318">
    <property type="entry name" value="TAT"/>
    <property type="match status" value="1"/>
</dbReference>
<proteinExistence type="predicted"/>
<reference evidence="3 4" key="1">
    <citation type="journal article" date="2019" name="Int. J. Syst. Evol. Microbiol.">
        <title>The Global Catalogue of Microorganisms (GCM) 10K type strain sequencing project: providing services to taxonomists for standard genome sequencing and annotation.</title>
        <authorList>
            <consortium name="The Broad Institute Genomics Platform"/>
            <consortium name="The Broad Institute Genome Sequencing Center for Infectious Disease"/>
            <person name="Wu L."/>
            <person name="Ma J."/>
        </authorList>
    </citation>
    <scope>NUCLEOTIDE SEQUENCE [LARGE SCALE GENOMIC DNA]</scope>
    <source>
        <strain evidence="3 4">CGMCC 1.3239</strain>
    </source>
</reference>
<dbReference type="EMBL" id="JBHSWW010000005">
    <property type="protein sequence ID" value="MFC6752059.1"/>
    <property type="molecule type" value="Genomic_DNA"/>
</dbReference>
<protein>
    <submittedName>
        <fullName evidence="3">Uncharacterized protein</fullName>
    </submittedName>
</protein>